<keyword evidence="6" id="KW-1185">Reference proteome</keyword>
<dbReference type="Proteomes" id="UP000049983">
    <property type="component" value="Unassembled WGS sequence"/>
</dbReference>
<dbReference type="GeneID" id="97667520"/>
<name>A0A0M7ADB4_9HYPH</name>
<accession>A0A0M7ADB4</accession>
<dbReference type="AlphaFoldDB" id="A0A0M7ADB4"/>
<dbReference type="OrthoDB" id="9790747at2"/>
<dbReference type="InterPro" id="IPR011991">
    <property type="entry name" value="ArsR-like_HTH"/>
</dbReference>
<dbReference type="STRING" id="311410.LA5095_02669"/>
<dbReference type="GO" id="GO:0003677">
    <property type="term" value="F:DNA binding"/>
    <property type="evidence" value="ECO:0007669"/>
    <property type="project" value="UniProtKB-KW"/>
</dbReference>
<dbReference type="Gene3D" id="1.10.10.10">
    <property type="entry name" value="Winged helix-like DNA-binding domain superfamily/Winged helix DNA-binding domain"/>
    <property type="match status" value="1"/>
</dbReference>
<protein>
    <submittedName>
        <fullName evidence="5">HTH-type transcriptional repressor SmtB</fullName>
    </submittedName>
</protein>
<keyword evidence="1" id="KW-0805">Transcription regulation</keyword>
<evidence type="ECO:0000256" key="3">
    <source>
        <dbReference type="ARBA" id="ARBA00023163"/>
    </source>
</evidence>
<dbReference type="PROSITE" id="PS50987">
    <property type="entry name" value="HTH_ARSR_2"/>
    <property type="match status" value="1"/>
</dbReference>
<reference evidence="6" key="1">
    <citation type="submission" date="2015-07" db="EMBL/GenBank/DDBJ databases">
        <authorList>
            <person name="Rodrigo-Torres Lidia"/>
            <person name="Arahal R.David."/>
        </authorList>
    </citation>
    <scope>NUCLEOTIDE SEQUENCE [LARGE SCALE GENOMIC DNA]</scope>
    <source>
        <strain evidence="6">CECT 5096</strain>
    </source>
</reference>
<proteinExistence type="predicted"/>
<dbReference type="GO" id="GO:0003700">
    <property type="term" value="F:DNA-binding transcription factor activity"/>
    <property type="evidence" value="ECO:0007669"/>
    <property type="project" value="InterPro"/>
</dbReference>
<dbReference type="InterPro" id="IPR001845">
    <property type="entry name" value="HTH_ArsR_DNA-bd_dom"/>
</dbReference>
<evidence type="ECO:0000256" key="1">
    <source>
        <dbReference type="ARBA" id="ARBA00023015"/>
    </source>
</evidence>
<evidence type="ECO:0000259" key="4">
    <source>
        <dbReference type="PROSITE" id="PS50987"/>
    </source>
</evidence>
<dbReference type="EMBL" id="CXWC01000001">
    <property type="protein sequence ID" value="CTQ63579.1"/>
    <property type="molecule type" value="Genomic_DNA"/>
</dbReference>
<gene>
    <name evidence="5" type="primary">smtB_1</name>
    <name evidence="5" type="ORF">LA5096_00038</name>
</gene>
<dbReference type="InterPro" id="IPR051081">
    <property type="entry name" value="HTH_MetalResp_TranReg"/>
</dbReference>
<sequence>MNINIDAKSSSSLMSALASPIRLQILLWLLDPRPHFPEQRDGDLVEDGVCVGFITDKIGLSQPTVSSHMKKLADAGLVTGKKFGNWMFYKPDRVRLAELGSALIAVSRATPRSRSQL</sequence>
<dbReference type="SUPFAM" id="SSF46785">
    <property type="entry name" value="Winged helix' DNA-binding domain"/>
    <property type="match status" value="1"/>
</dbReference>
<dbReference type="CDD" id="cd00090">
    <property type="entry name" value="HTH_ARSR"/>
    <property type="match status" value="1"/>
</dbReference>
<evidence type="ECO:0000313" key="5">
    <source>
        <dbReference type="EMBL" id="CTQ63579.1"/>
    </source>
</evidence>
<feature type="domain" description="HTH arsR-type" evidence="4">
    <location>
        <begin position="3"/>
        <end position="111"/>
    </location>
</feature>
<organism evidence="5 6">
    <name type="scientific">Roseibium album</name>
    <dbReference type="NCBI Taxonomy" id="311410"/>
    <lineage>
        <taxon>Bacteria</taxon>
        <taxon>Pseudomonadati</taxon>
        <taxon>Pseudomonadota</taxon>
        <taxon>Alphaproteobacteria</taxon>
        <taxon>Hyphomicrobiales</taxon>
        <taxon>Stappiaceae</taxon>
        <taxon>Roseibium</taxon>
    </lineage>
</organism>
<dbReference type="Pfam" id="PF01022">
    <property type="entry name" value="HTH_5"/>
    <property type="match status" value="1"/>
</dbReference>
<evidence type="ECO:0000256" key="2">
    <source>
        <dbReference type="ARBA" id="ARBA00023125"/>
    </source>
</evidence>
<dbReference type="RefSeq" id="WP_055115780.1">
    <property type="nucleotide sequence ID" value="NZ_CANKXR010000019.1"/>
</dbReference>
<dbReference type="InterPro" id="IPR036388">
    <property type="entry name" value="WH-like_DNA-bd_sf"/>
</dbReference>
<dbReference type="PANTHER" id="PTHR33154:SF32">
    <property type="entry name" value="TRANSCRIPTIONAL REGULATORY PROTEIN"/>
    <property type="match status" value="1"/>
</dbReference>
<keyword evidence="2" id="KW-0238">DNA-binding</keyword>
<dbReference type="InterPro" id="IPR036390">
    <property type="entry name" value="WH_DNA-bd_sf"/>
</dbReference>
<dbReference type="SMART" id="SM00418">
    <property type="entry name" value="HTH_ARSR"/>
    <property type="match status" value="1"/>
</dbReference>
<evidence type="ECO:0000313" key="6">
    <source>
        <dbReference type="Proteomes" id="UP000049983"/>
    </source>
</evidence>
<keyword evidence="3" id="KW-0804">Transcription</keyword>
<dbReference type="PANTHER" id="PTHR33154">
    <property type="entry name" value="TRANSCRIPTIONAL REGULATOR, ARSR FAMILY"/>
    <property type="match status" value="1"/>
</dbReference>